<evidence type="ECO:0000256" key="2">
    <source>
        <dbReference type="ARBA" id="ARBA00023043"/>
    </source>
</evidence>
<reference evidence="4" key="2">
    <citation type="submission" date="2023-06" db="EMBL/GenBank/DDBJ databases">
        <authorList>
            <consortium name="Lawrence Berkeley National Laboratory"/>
            <person name="Haridas S."/>
            <person name="Hensen N."/>
            <person name="Bonometti L."/>
            <person name="Westerberg I."/>
            <person name="Brannstrom I.O."/>
            <person name="Guillou S."/>
            <person name="Cros-Aarteil S."/>
            <person name="Calhoun S."/>
            <person name="Kuo A."/>
            <person name="Mondo S."/>
            <person name="Pangilinan J."/>
            <person name="Riley R."/>
            <person name="Labutti K."/>
            <person name="Andreopoulos B."/>
            <person name="Lipzen A."/>
            <person name="Chen C."/>
            <person name="Yanf M."/>
            <person name="Daum C."/>
            <person name="Ng V."/>
            <person name="Clum A."/>
            <person name="Steindorff A."/>
            <person name="Ohm R."/>
            <person name="Martin F."/>
            <person name="Silar P."/>
            <person name="Natvig D."/>
            <person name="Lalanne C."/>
            <person name="Gautier V."/>
            <person name="Ament-Velasquez S.L."/>
            <person name="Kruys A."/>
            <person name="Hutchinson M.I."/>
            <person name="Powell A.J."/>
            <person name="Barry K."/>
            <person name="Miller A.N."/>
            <person name="Grigoriev I.V."/>
            <person name="Debuchy R."/>
            <person name="Gladieux P."/>
            <person name="Thoren M.H."/>
            <person name="Johannesson H."/>
        </authorList>
    </citation>
    <scope>NUCLEOTIDE SEQUENCE</scope>
    <source>
        <strain evidence="4">SMH4131-1</strain>
    </source>
</reference>
<keyword evidence="1" id="KW-0677">Repeat</keyword>
<comment type="caution">
    <text evidence="4">The sequence shown here is derived from an EMBL/GenBank/DDBJ whole genome shotgun (WGS) entry which is preliminary data.</text>
</comment>
<proteinExistence type="predicted"/>
<dbReference type="InterPro" id="IPR036770">
    <property type="entry name" value="Ankyrin_rpt-contain_sf"/>
</dbReference>
<evidence type="ECO:0000313" key="5">
    <source>
        <dbReference type="Proteomes" id="UP001286456"/>
    </source>
</evidence>
<feature type="repeat" description="ANK" evidence="3">
    <location>
        <begin position="372"/>
        <end position="401"/>
    </location>
</feature>
<dbReference type="SUPFAM" id="SSF48403">
    <property type="entry name" value="Ankyrin repeat"/>
    <property type="match status" value="1"/>
</dbReference>
<dbReference type="PROSITE" id="PS50297">
    <property type="entry name" value="ANK_REP_REGION"/>
    <property type="match status" value="3"/>
</dbReference>
<dbReference type="PANTHER" id="PTHR24173:SF83">
    <property type="entry name" value="SOCS BOX DOMAIN-CONTAINING PROTEIN"/>
    <property type="match status" value="1"/>
</dbReference>
<sequence length="634" mass="72327">MTTLLSLSNELLDHIARSTDTDSDLVSLSATCRRIGDVANYLLYSRAAKRHPYLLAWAAETGRIGTLKRLLAAGVSPNTAVYNTHDQRRKEKNNRRPHTPLGWHARIMRRGSPPRDQLILPGRRDMAPLELFRSHYLVPDSVIMEMELSDEGFKAATGQDKRDPTILKYGEYKSVAEYIETTAKNGWGRTLSFAVFTDPFGTFDDDKMGCWRYSRALKFQALPLHLAVANGHSEAIETLLAAGALLDAPLPDIKDAVCPCSVDFDLGRCSICVYDLDDWNRRENPDWPVRNPKIPGVKMGFTALHLAMCSGNMEIFHLLRARGAEKLVSGWRDTIDFLHHAIALRQWMFVEYFLNEPGPTTRRDRVNRRDSQGITPFWVAYYNNDTEMMSFLAREGADINAGWGELSEDEHGFTPLFHACFTGRLDTALTLINTLGADVNTRFRASRHHSVCWYYKWTRAGEDDVYHPRLEGCRPIDVVHNYDGPGRRCVRPWPLERDLSSRYKLLIIWGRDIDKFKSKVYRALLDAGAELETSVTVSGEGDRDGNHQDVVLFAARNGLLRLLKLLICSPQFREYRARHGAQGMYEAMSEDWWFSRDENVKCPDGLEEFETCLREQEFSEAETESDGSDDLGWW</sequence>
<dbReference type="EMBL" id="JAUEPO010000002">
    <property type="protein sequence ID" value="KAK3331677.1"/>
    <property type="molecule type" value="Genomic_DNA"/>
</dbReference>
<evidence type="ECO:0000256" key="3">
    <source>
        <dbReference type="PROSITE-ProRule" id="PRU00023"/>
    </source>
</evidence>
<gene>
    <name evidence="4" type="ORF">B0T19DRAFT_413769</name>
</gene>
<evidence type="ECO:0000256" key="1">
    <source>
        <dbReference type="ARBA" id="ARBA00022737"/>
    </source>
</evidence>
<dbReference type="AlphaFoldDB" id="A0AAE0IVD2"/>
<dbReference type="InterPro" id="IPR002110">
    <property type="entry name" value="Ankyrin_rpt"/>
</dbReference>
<dbReference type="PROSITE" id="PS50088">
    <property type="entry name" value="ANK_REPEAT"/>
    <property type="match status" value="4"/>
</dbReference>
<dbReference type="SMART" id="SM00248">
    <property type="entry name" value="ANK"/>
    <property type="match status" value="5"/>
</dbReference>
<organism evidence="4 5">
    <name type="scientific">Cercophora scortea</name>
    <dbReference type="NCBI Taxonomy" id="314031"/>
    <lineage>
        <taxon>Eukaryota</taxon>
        <taxon>Fungi</taxon>
        <taxon>Dikarya</taxon>
        <taxon>Ascomycota</taxon>
        <taxon>Pezizomycotina</taxon>
        <taxon>Sordariomycetes</taxon>
        <taxon>Sordariomycetidae</taxon>
        <taxon>Sordariales</taxon>
        <taxon>Lasiosphaeriaceae</taxon>
        <taxon>Cercophora</taxon>
    </lineage>
</organism>
<feature type="repeat" description="ANK" evidence="3">
    <location>
        <begin position="411"/>
        <end position="444"/>
    </location>
</feature>
<protein>
    <submittedName>
        <fullName evidence="4">Ankyrin repeat-containing domain protein</fullName>
    </submittedName>
</protein>
<dbReference type="PRINTS" id="PR01415">
    <property type="entry name" value="ANKYRIN"/>
</dbReference>
<accession>A0AAE0IVD2</accession>
<dbReference type="PANTHER" id="PTHR24173">
    <property type="entry name" value="ANKYRIN REPEAT CONTAINING"/>
    <property type="match status" value="1"/>
</dbReference>
<keyword evidence="5" id="KW-1185">Reference proteome</keyword>
<reference evidence="4" key="1">
    <citation type="journal article" date="2023" name="Mol. Phylogenet. Evol.">
        <title>Genome-scale phylogeny and comparative genomics of the fungal order Sordariales.</title>
        <authorList>
            <person name="Hensen N."/>
            <person name="Bonometti L."/>
            <person name="Westerberg I."/>
            <person name="Brannstrom I.O."/>
            <person name="Guillou S."/>
            <person name="Cros-Aarteil S."/>
            <person name="Calhoun S."/>
            <person name="Haridas S."/>
            <person name="Kuo A."/>
            <person name="Mondo S."/>
            <person name="Pangilinan J."/>
            <person name="Riley R."/>
            <person name="LaButti K."/>
            <person name="Andreopoulos B."/>
            <person name="Lipzen A."/>
            <person name="Chen C."/>
            <person name="Yan M."/>
            <person name="Daum C."/>
            <person name="Ng V."/>
            <person name="Clum A."/>
            <person name="Steindorff A."/>
            <person name="Ohm R.A."/>
            <person name="Martin F."/>
            <person name="Silar P."/>
            <person name="Natvig D.O."/>
            <person name="Lalanne C."/>
            <person name="Gautier V."/>
            <person name="Ament-Velasquez S.L."/>
            <person name="Kruys A."/>
            <person name="Hutchinson M.I."/>
            <person name="Powell A.J."/>
            <person name="Barry K."/>
            <person name="Miller A.N."/>
            <person name="Grigoriev I.V."/>
            <person name="Debuchy R."/>
            <person name="Gladieux P."/>
            <person name="Hiltunen Thoren M."/>
            <person name="Johannesson H."/>
        </authorList>
    </citation>
    <scope>NUCLEOTIDE SEQUENCE</scope>
    <source>
        <strain evidence="4">SMH4131-1</strain>
    </source>
</reference>
<keyword evidence="2 3" id="KW-0040">ANK repeat</keyword>
<feature type="repeat" description="ANK" evidence="3">
    <location>
        <begin position="299"/>
        <end position="325"/>
    </location>
</feature>
<evidence type="ECO:0000313" key="4">
    <source>
        <dbReference type="EMBL" id="KAK3331677.1"/>
    </source>
</evidence>
<name>A0AAE0IVD2_9PEZI</name>
<dbReference type="Pfam" id="PF00023">
    <property type="entry name" value="Ank"/>
    <property type="match status" value="2"/>
</dbReference>
<dbReference type="Pfam" id="PF12796">
    <property type="entry name" value="Ank_2"/>
    <property type="match status" value="1"/>
</dbReference>
<dbReference type="Gene3D" id="1.25.40.20">
    <property type="entry name" value="Ankyrin repeat-containing domain"/>
    <property type="match status" value="2"/>
</dbReference>
<dbReference type="Proteomes" id="UP001286456">
    <property type="component" value="Unassembled WGS sequence"/>
</dbReference>
<feature type="repeat" description="ANK" evidence="3">
    <location>
        <begin position="223"/>
        <end position="248"/>
    </location>
</feature>